<keyword evidence="1" id="KW-0175">Coiled coil</keyword>
<name>A0ABS4QJ77_9NOCA</name>
<sequence length="156" mass="17604">MSSDERARALSRELVEVHNRLRDELRRVTDELDNYTGSRPVDLRAHCLAFCTALTRHHTSEDDIAFPALAQRFPELAPVLQGLSDDHRLVADILQRLRELLADVGTGNLPRIKGEIAGLTAILESHFRWEERRIVTAFDQLPIGEHSNSELFGVSA</sequence>
<reference evidence="3 4" key="1">
    <citation type="submission" date="2021-03" db="EMBL/GenBank/DDBJ databases">
        <title>Sequencing the genomes of 1000 actinobacteria strains.</title>
        <authorList>
            <person name="Klenk H.-P."/>
        </authorList>
    </citation>
    <scope>NUCLEOTIDE SEQUENCE [LARGE SCALE GENOMIC DNA]</scope>
    <source>
        <strain evidence="3 4">DSM 45516</strain>
    </source>
</reference>
<proteinExistence type="predicted"/>
<dbReference type="Proteomes" id="UP001519325">
    <property type="component" value="Unassembled WGS sequence"/>
</dbReference>
<evidence type="ECO:0000259" key="2">
    <source>
        <dbReference type="Pfam" id="PF01814"/>
    </source>
</evidence>
<accession>A0ABS4QJ77</accession>
<organism evidence="3 4">
    <name type="scientific">Nocardia goodfellowii</name>
    <dbReference type="NCBI Taxonomy" id="882446"/>
    <lineage>
        <taxon>Bacteria</taxon>
        <taxon>Bacillati</taxon>
        <taxon>Actinomycetota</taxon>
        <taxon>Actinomycetes</taxon>
        <taxon>Mycobacteriales</taxon>
        <taxon>Nocardiaceae</taxon>
        <taxon>Nocardia</taxon>
    </lineage>
</organism>
<protein>
    <submittedName>
        <fullName evidence="3">Hemerythrin-like domain-containing protein</fullName>
    </submittedName>
</protein>
<gene>
    <name evidence="3" type="ORF">BJ987_004626</name>
</gene>
<feature type="coiled-coil region" evidence="1">
    <location>
        <begin position="11"/>
        <end position="38"/>
    </location>
</feature>
<dbReference type="Gene3D" id="1.20.120.520">
    <property type="entry name" value="nmb1532 protein domain like"/>
    <property type="match status" value="1"/>
</dbReference>
<dbReference type="CDD" id="cd12108">
    <property type="entry name" value="Hr-like"/>
    <property type="match status" value="1"/>
</dbReference>
<dbReference type="Pfam" id="PF01814">
    <property type="entry name" value="Hemerythrin"/>
    <property type="match status" value="1"/>
</dbReference>
<dbReference type="EMBL" id="JAGGMR010000001">
    <property type="protein sequence ID" value="MBP2191725.1"/>
    <property type="molecule type" value="Genomic_DNA"/>
</dbReference>
<keyword evidence="4" id="KW-1185">Reference proteome</keyword>
<evidence type="ECO:0000256" key="1">
    <source>
        <dbReference type="SAM" id="Coils"/>
    </source>
</evidence>
<comment type="caution">
    <text evidence="3">The sequence shown here is derived from an EMBL/GenBank/DDBJ whole genome shotgun (WGS) entry which is preliminary data.</text>
</comment>
<dbReference type="RefSeq" id="WP_209893779.1">
    <property type="nucleotide sequence ID" value="NZ_JAGGMR010000001.1"/>
</dbReference>
<dbReference type="InterPro" id="IPR012312">
    <property type="entry name" value="Hemerythrin-like"/>
</dbReference>
<evidence type="ECO:0000313" key="3">
    <source>
        <dbReference type="EMBL" id="MBP2191725.1"/>
    </source>
</evidence>
<feature type="domain" description="Hemerythrin-like" evidence="2">
    <location>
        <begin position="12"/>
        <end position="135"/>
    </location>
</feature>
<evidence type="ECO:0000313" key="4">
    <source>
        <dbReference type="Proteomes" id="UP001519325"/>
    </source>
</evidence>